<dbReference type="KEGG" id="rpf:Rpic12D_4803"/>
<dbReference type="HOGENOM" id="CLU_1577225_0_0_4"/>
<keyword evidence="1" id="KW-0614">Plasmid</keyword>
<proteinExistence type="predicted"/>
<organism evidence="1">
    <name type="scientific">Ralstonia pickettii (strain 12D)</name>
    <dbReference type="NCBI Taxonomy" id="428406"/>
    <lineage>
        <taxon>Bacteria</taxon>
        <taxon>Pseudomonadati</taxon>
        <taxon>Pseudomonadota</taxon>
        <taxon>Betaproteobacteria</taxon>
        <taxon>Burkholderiales</taxon>
        <taxon>Burkholderiaceae</taxon>
        <taxon>Ralstonia</taxon>
    </lineage>
</organism>
<accession>C6BPB4</accession>
<reference evidence="1" key="1">
    <citation type="submission" date="2009-06" db="EMBL/GenBank/DDBJ databases">
        <title>Complete sequence plasmid 1 of Ralstonia pickettii 12D.</title>
        <authorList>
            <consortium name="US DOE Joint Genome Institute"/>
            <person name="Lucas S."/>
            <person name="Copeland A."/>
            <person name="Lapidus A."/>
            <person name="Glavina del Rio T."/>
            <person name="Dalin E."/>
            <person name="Tice H."/>
            <person name="Bruce D."/>
            <person name="Goodwin L."/>
            <person name="Pitluck S."/>
            <person name="Sims D."/>
            <person name="Meincke L."/>
            <person name="Brettin T."/>
            <person name="Detter J.C."/>
            <person name="Han C."/>
            <person name="Larimer F."/>
            <person name="Land M."/>
            <person name="Hauser L."/>
            <person name="Kyrpides N."/>
            <person name="Ovchinnikova G."/>
            <person name="Marsh T."/>
            <person name="Richardson P."/>
        </authorList>
    </citation>
    <scope>NUCLEOTIDE SEQUENCE [LARGE SCALE GENOMIC DNA]</scope>
    <source>
        <strain evidence="1">12D</strain>
        <plasmid>12D</plasmid>
        <plasmid evidence="1">pRp12D01</plasmid>
    </source>
</reference>
<gene>
    <name evidence="1" type="ordered locus">Rpic12D_4803</name>
</gene>
<dbReference type="EMBL" id="CP001646">
    <property type="protein sequence ID" value="ACS66038.1"/>
    <property type="molecule type" value="Genomic_DNA"/>
</dbReference>
<geneLocation type="plasmid" evidence="1">
    <name>pRp12D01</name>
</geneLocation>
<protein>
    <submittedName>
        <fullName evidence="1">Uncharacterized protein</fullName>
    </submittedName>
</protein>
<sequence length="169" mass="18765">MDSAATTQRVLVTAACRSCGKPVYTDQGYHAVTERHWECEKALTTDFEQASARVDALMSDFGVRPKRHKKSEGSGAIAIKVKAMAVAAVEEHLGRKLETVMLWNQQGAYRGDKWDLARWGIHFEVRLSEGGSPLRGSAHSWTRMTDCAKAKKMVAHREDGEFGFNVEPA</sequence>
<name>C6BPB4_RALP1</name>
<evidence type="ECO:0000313" key="1">
    <source>
        <dbReference type="EMBL" id="ACS66038.1"/>
    </source>
</evidence>
<dbReference type="AlphaFoldDB" id="C6BPB4"/>